<dbReference type="SUPFAM" id="SSF88713">
    <property type="entry name" value="Glycoside hydrolase/deacetylase"/>
    <property type="match status" value="1"/>
</dbReference>
<accession>A0ABM4ATU5</accession>
<dbReference type="InterPro" id="IPR002509">
    <property type="entry name" value="NODB_dom"/>
</dbReference>
<dbReference type="RefSeq" id="XP_064074727.1">
    <property type="nucleotide sequence ID" value="XM_064218657.1"/>
</dbReference>
<dbReference type="PANTHER" id="PTHR45985:SF8">
    <property type="entry name" value="CHITIN DEACETYLASE-LIKE 9, ISOFORM A"/>
    <property type="match status" value="1"/>
</dbReference>
<keyword evidence="3" id="KW-1185">Reference proteome</keyword>
<dbReference type="Proteomes" id="UP001652626">
    <property type="component" value="Chromosome 23"/>
</dbReference>
<sequence>MRTATVLFSLVLVAFAYTKGEELKLAEPCDTEACKLPSCRCSSSAIPGDLEPRDTPQFVVLTFDDGVNVNNIPLYRNLLYNRVNKNRCNVGVTFFVNHEYTDYSLVNELYNRGFEIGLHSITHKTDTQYWREASYETMMREFGDQKTQMAHFANIPISAIHGLRSPFLQMSGNSTYQMMNSAGLRYDLSWPTIRFTDPGLWPYTLHYESTQDCIIPPCPTASIPGPWILPMVAWTDMQGFPCSMVDSCYYNPGSDNEEGWFKFILENFERHYLNNRAPFGFYIHEWYIRVNPGLQRAFTRFLDMINNLNDVFMVNGNDVIDWVQNPIPVDEYVKKDCQRLTPAACRPTSCGPLQSDHNPTSYYMTICNRCPRRYPWLNDPLGE</sequence>
<proteinExistence type="predicted"/>
<name>A0ABM4ATU5_VANTA</name>
<gene>
    <name evidence="4" type="primary">LOC135193973</name>
</gene>
<keyword evidence="1" id="KW-0732">Signal</keyword>
<dbReference type="InterPro" id="IPR011330">
    <property type="entry name" value="Glyco_hydro/deAcase_b/a-brl"/>
</dbReference>
<evidence type="ECO:0000259" key="2">
    <source>
        <dbReference type="Pfam" id="PF01522"/>
    </source>
</evidence>
<dbReference type="Gene3D" id="3.20.20.370">
    <property type="entry name" value="Glycoside hydrolase/deacetylase"/>
    <property type="match status" value="1"/>
</dbReference>
<reference evidence="4" key="1">
    <citation type="submission" date="2025-08" db="UniProtKB">
        <authorList>
            <consortium name="RefSeq"/>
        </authorList>
    </citation>
    <scope>IDENTIFICATION</scope>
    <source>
        <tissue evidence="4">Whole body</tissue>
    </source>
</reference>
<protein>
    <submittedName>
        <fullName evidence="4">Chitin deacetylase 8-like isoform X1</fullName>
    </submittedName>
</protein>
<dbReference type="CDD" id="cd10975">
    <property type="entry name" value="CE4_CDA_like_2"/>
    <property type="match status" value="1"/>
</dbReference>
<dbReference type="InterPro" id="IPR052740">
    <property type="entry name" value="CE4"/>
</dbReference>
<organism evidence="3 4">
    <name type="scientific">Vanessa tameamea</name>
    <name type="common">Kamehameha butterfly</name>
    <dbReference type="NCBI Taxonomy" id="334116"/>
    <lineage>
        <taxon>Eukaryota</taxon>
        <taxon>Metazoa</taxon>
        <taxon>Ecdysozoa</taxon>
        <taxon>Arthropoda</taxon>
        <taxon>Hexapoda</taxon>
        <taxon>Insecta</taxon>
        <taxon>Pterygota</taxon>
        <taxon>Neoptera</taxon>
        <taxon>Endopterygota</taxon>
        <taxon>Lepidoptera</taxon>
        <taxon>Glossata</taxon>
        <taxon>Ditrysia</taxon>
        <taxon>Papilionoidea</taxon>
        <taxon>Nymphalidae</taxon>
        <taxon>Nymphalinae</taxon>
        <taxon>Vanessa</taxon>
    </lineage>
</organism>
<feature type="signal peptide" evidence="1">
    <location>
        <begin position="1"/>
        <end position="20"/>
    </location>
</feature>
<feature type="domain" description="NodB homology" evidence="2">
    <location>
        <begin position="55"/>
        <end position="186"/>
    </location>
</feature>
<dbReference type="Pfam" id="PF01522">
    <property type="entry name" value="Polysacc_deac_1"/>
    <property type="match status" value="1"/>
</dbReference>
<evidence type="ECO:0000256" key="1">
    <source>
        <dbReference type="SAM" id="SignalP"/>
    </source>
</evidence>
<evidence type="ECO:0000313" key="4">
    <source>
        <dbReference type="RefSeq" id="XP_064074727.1"/>
    </source>
</evidence>
<feature type="chain" id="PRO_5045278265" evidence="1">
    <location>
        <begin position="21"/>
        <end position="383"/>
    </location>
</feature>
<dbReference type="GeneID" id="135193973"/>
<evidence type="ECO:0000313" key="3">
    <source>
        <dbReference type="Proteomes" id="UP001652626"/>
    </source>
</evidence>
<dbReference type="PANTHER" id="PTHR45985">
    <property type="match status" value="1"/>
</dbReference>